<dbReference type="InterPro" id="IPR019887">
    <property type="entry name" value="Tscrpt_reg_AsnC/Lrp_C"/>
</dbReference>
<dbReference type="Gene3D" id="1.10.10.10">
    <property type="entry name" value="Winged helix-like DNA-binding domain superfamily/Winged helix DNA-binding domain"/>
    <property type="match status" value="2"/>
</dbReference>
<feature type="domain" description="HTH asnC-type" evidence="5">
    <location>
        <begin position="7"/>
        <end position="47"/>
    </location>
</feature>
<dbReference type="Pfam" id="PF13404">
    <property type="entry name" value="HTH_AsnC-type"/>
    <property type="match status" value="2"/>
</dbReference>
<evidence type="ECO:0000256" key="3">
    <source>
        <dbReference type="ARBA" id="ARBA00023163"/>
    </source>
</evidence>
<dbReference type="Gene3D" id="3.30.70.920">
    <property type="match status" value="1"/>
</dbReference>
<feature type="domain" description="HTH asnC-type" evidence="5">
    <location>
        <begin position="185"/>
        <end position="222"/>
    </location>
</feature>
<accession>A0ABX8QV71</accession>
<evidence type="ECO:0000313" key="6">
    <source>
        <dbReference type="EMBL" id="QXJ22633.1"/>
    </source>
</evidence>
<dbReference type="InterPro" id="IPR011008">
    <property type="entry name" value="Dimeric_a/b-barrel"/>
</dbReference>
<dbReference type="SUPFAM" id="SSF46785">
    <property type="entry name" value="Winged helix' DNA-binding domain"/>
    <property type="match status" value="2"/>
</dbReference>
<dbReference type="RefSeq" id="WP_231335954.1">
    <property type="nucleotide sequence ID" value="NZ_CP059572.1"/>
</dbReference>
<evidence type="ECO:0000259" key="4">
    <source>
        <dbReference type="Pfam" id="PF01037"/>
    </source>
</evidence>
<dbReference type="InterPro" id="IPR019888">
    <property type="entry name" value="Tscrpt_reg_AsnC-like"/>
</dbReference>
<dbReference type="PANTHER" id="PTHR30154:SF34">
    <property type="entry name" value="TRANSCRIPTIONAL REGULATOR AZLB"/>
    <property type="match status" value="1"/>
</dbReference>
<dbReference type="PANTHER" id="PTHR30154">
    <property type="entry name" value="LEUCINE-RESPONSIVE REGULATORY PROTEIN"/>
    <property type="match status" value="1"/>
</dbReference>
<name>A0ABX8QV71_9ACTN</name>
<sequence length="329" mass="35830">MKSATTDGLDRQLLHALAIDGRAPFRRIAPVLGVSDQTVARRYHRLHSTGSLQVLGRLDTRRSRRADWLIRLHCTPGAAMPIADALARRSDTSWVTIISGGTEVLCVTQTRTRQQRDELLLDKLTRTSRVVSVAAHCVLHTFLGRPTPWSGILTALTPDQEDELRPSADQPSPVTASEFGAQPGDEALLELLARDGRAGYGELAAATGWSQSTVKRRLDHLRASGALYFDLDYDAALFGIEMTARLWMSVTPWKLAAVGAALAEHPETAFVGATTGPANLTATVLCADADALYDYLTMRVGRLRSVRSIETTPIIRTVKRAGVPRRSAS</sequence>
<gene>
    <name evidence="6" type="ORF">AGRA3207_003666</name>
</gene>
<evidence type="ECO:0000313" key="7">
    <source>
        <dbReference type="Proteomes" id="UP001049518"/>
    </source>
</evidence>
<dbReference type="InterPro" id="IPR036388">
    <property type="entry name" value="WH-like_DNA-bd_sf"/>
</dbReference>
<dbReference type="Proteomes" id="UP001049518">
    <property type="component" value="Chromosome"/>
</dbReference>
<evidence type="ECO:0000256" key="1">
    <source>
        <dbReference type="ARBA" id="ARBA00023015"/>
    </source>
</evidence>
<dbReference type="EMBL" id="CP059572">
    <property type="protein sequence ID" value="QXJ22633.1"/>
    <property type="molecule type" value="Genomic_DNA"/>
</dbReference>
<evidence type="ECO:0000256" key="2">
    <source>
        <dbReference type="ARBA" id="ARBA00023125"/>
    </source>
</evidence>
<dbReference type="PRINTS" id="PR00033">
    <property type="entry name" value="HTHASNC"/>
</dbReference>
<reference evidence="6" key="1">
    <citation type="submission" date="2020-07" db="EMBL/GenBank/DDBJ databases">
        <authorList>
            <person name="Tarantini F.S."/>
            <person name="Hong K.W."/>
            <person name="Chan K.G."/>
        </authorList>
    </citation>
    <scope>NUCLEOTIDE SEQUENCE</scope>
    <source>
        <strain evidence="6">32-07</strain>
    </source>
</reference>
<dbReference type="InterPro" id="IPR036390">
    <property type="entry name" value="WH_DNA-bd_sf"/>
</dbReference>
<keyword evidence="1" id="KW-0805">Transcription regulation</keyword>
<keyword evidence="3" id="KW-0804">Transcription</keyword>
<dbReference type="Pfam" id="PF01037">
    <property type="entry name" value="AsnC_trans_reg"/>
    <property type="match status" value="1"/>
</dbReference>
<dbReference type="SMART" id="SM00344">
    <property type="entry name" value="HTH_ASNC"/>
    <property type="match status" value="1"/>
</dbReference>
<dbReference type="SUPFAM" id="SSF54909">
    <property type="entry name" value="Dimeric alpha+beta barrel"/>
    <property type="match status" value="1"/>
</dbReference>
<organism evidence="6 7">
    <name type="scientific">Actinomadura graeca</name>
    <dbReference type="NCBI Taxonomy" id="2750812"/>
    <lineage>
        <taxon>Bacteria</taxon>
        <taxon>Bacillati</taxon>
        <taxon>Actinomycetota</taxon>
        <taxon>Actinomycetes</taxon>
        <taxon>Streptosporangiales</taxon>
        <taxon>Thermomonosporaceae</taxon>
        <taxon>Actinomadura</taxon>
    </lineage>
</organism>
<proteinExistence type="predicted"/>
<protein>
    <submittedName>
        <fullName evidence="6">AsnC family transcriptional regulator</fullName>
    </submittedName>
</protein>
<keyword evidence="7" id="KW-1185">Reference proteome</keyword>
<dbReference type="InterPro" id="IPR000485">
    <property type="entry name" value="AsnC-type_HTH_dom"/>
</dbReference>
<keyword evidence="2" id="KW-0238">DNA-binding</keyword>
<feature type="domain" description="Transcription regulator AsnC/Lrp ligand binding" evidence="4">
    <location>
        <begin position="248"/>
        <end position="317"/>
    </location>
</feature>
<evidence type="ECO:0000259" key="5">
    <source>
        <dbReference type="Pfam" id="PF13404"/>
    </source>
</evidence>